<dbReference type="AlphaFoldDB" id="A0A562UX76"/>
<protein>
    <submittedName>
        <fullName evidence="3">Uncharacterized protein DUF3592</fullName>
    </submittedName>
</protein>
<evidence type="ECO:0000256" key="1">
    <source>
        <dbReference type="SAM" id="Phobius"/>
    </source>
</evidence>
<dbReference type="Proteomes" id="UP000320547">
    <property type="component" value="Unassembled WGS sequence"/>
</dbReference>
<dbReference type="OrthoDB" id="7855841at2"/>
<feature type="domain" description="DUF3592" evidence="2">
    <location>
        <begin position="66"/>
        <end position="135"/>
    </location>
</feature>
<feature type="transmembrane region" description="Helical" evidence="1">
    <location>
        <begin position="15"/>
        <end position="33"/>
    </location>
</feature>
<evidence type="ECO:0000313" key="3">
    <source>
        <dbReference type="EMBL" id="TWJ10241.1"/>
    </source>
</evidence>
<dbReference type="RefSeq" id="WP_067599238.1">
    <property type="nucleotide sequence ID" value="NZ_CP015963.1"/>
</dbReference>
<evidence type="ECO:0000313" key="4">
    <source>
        <dbReference type="Proteomes" id="UP000320547"/>
    </source>
</evidence>
<dbReference type="Pfam" id="PF12158">
    <property type="entry name" value="DUF3592"/>
    <property type="match status" value="1"/>
</dbReference>
<feature type="transmembrane region" description="Helical" evidence="1">
    <location>
        <begin position="139"/>
        <end position="157"/>
    </location>
</feature>
<evidence type="ECO:0000259" key="2">
    <source>
        <dbReference type="Pfam" id="PF12158"/>
    </source>
</evidence>
<keyword evidence="1" id="KW-0812">Transmembrane</keyword>
<keyword evidence="1" id="KW-1133">Transmembrane helix</keyword>
<organism evidence="3 4">
    <name type="scientific">Altererythrobacter ishigakiensis</name>
    <dbReference type="NCBI Taxonomy" id="476157"/>
    <lineage>
        <taxon>Bacteria</taxon>
        <taxon>Pseudomonadati</taxon>
        <taxon>Pseudomonadota</taxon>
        <taxon>Alphaproteobacteria</taxon>
        <taxon>Sphingomonadales</taxon>
        <taxon>Erythrobacteraceae</taxon>
        <taxon>Altererythrobacter</taxon>
    </lineage>
</organism>
<keyword evidence="1" id="KW-0472">Membrane</keyword>
<reference evidence="3 4" key="1">
    <citation type="submission" date="2019-07" db="EMBL/GenBank/DDBJ databases">
        <title>Genomic Encyclopedia of Archaeal and Bacterial Type Strains, Phase II (KMG-II): from individual species to whole genera.</title>
        <authorList>
            <person name="Goeker M."/>
        </authorList>
    </citation>
    <scope>NUCLEOTIDE SEQUENCE [LARGE SCALE GENOMIC DNA]</scope>
    <source>
        <strain evidence="3 4">ATCC BAA-2084</strain>
    </source>
</reference>
<accession>A0A562UX76</accession>
<keyword evidence="4" id="KW-1185">Reference proteome</keyword>
<dbReference type="InterPro" id="IPR021994">
    <property type="entry name" value="DUF3592"/>
</dbReference>
<proteinExistence type="predicted"/>
<gene>
    <name evidence="3" type="ORF">JN10_1902</name>
</gene>
<sequence length="158" mass="17738">MTTFLENLFAGDRDAILLAAAGYFVLMGMIVSVRMIRLSQWPGVVGELHEEGIKNAGIGAISVDEREYSAKVRYSYTVDGVRFENDQLNPWYVRVSHNLRALLKLQFRGIERLGGARVRVYFDRHNPQKSYLDVPGWKSILLVAAMMFGSAALILSAI</sequence>
<comment type="caution">
    <text evidence="3">The sequence shown here is derived from an EMBL/GenBank/DDBJ whole genome shotgun (WGS) entry which is preliminary data.</text>
</comment>
<name>A0A562UX76_9SPHN</name>
<dbReference type="EMBL" id="VLLK01000001">
    <property type="protein sequence ID" value="TWJ10241.1"/>
    <property type="molecule type" value="Genomic_DNA"/>
</dbReference>
<dbReference type="STRING" id="476157.GCA_001663155_01454"/>